<comment type="caution">
    <text evidence="1">The sequence shown here is derived from an EMBL/GenBank/DDBJ whole genome shotgun (WGS) entry which is preliminary data.</text>
</comment>
<evidence type="ECO:0000313" key="2">
    <source>
        <dbReference type="Proteomes" id="UP000004110"/>
    </source>
</evidence>
<protein>
    <submittedName>
        <fullName evidence="1">Uncharacterized protein</fullName>
    </submittedName>
</protein>
<reference evidence="1" key="1">
    <citation type="submission" date="2007-06" db="EMBL/GenBank/DDBJ databases">
        <authorList>
            <person name="Fulton L."/>
            <person name="Clifton S."/>
            <person name="Fulton B."/>
            <person name="Xu J."/>
            <person name="Minx P."/>
            <person name="Pepin K.H."/>
            <person name="Johnson M."/>
            <person name="Thiruvilangam P."/>
            <person name="Bhonagiri V."/>
            <person name="Nash W.E."/>
            <person name="Mardis E.R."/>
            <person name="Wilson R.K."/>
        </authorList>
    </citation>
    <scope>NUCLEOTIDE SEQUENCE [LARGE SCALE GENOMIC DNA]</scope>
    <source>
        <strain evidence="1">ATCC 8492</strain>
    </source>
</reference>
<proteinExistence type="predicted"/>
<dbReference type="EMBL" id="AAYH02000049">
    <property type="protein sequence ID" value="EDO51726.1"/>
    <property type="molecule type" value="Genomic_DNA"/>
</dbReference>
<sequence>MIGKRKKCVYSVRRGVTREGCASSFCFCVERKLK</sequence>
<reference evidence="1" key="2">
    <citation type="submission" date="2013-11" db="EMBL/GenBank/DDBJ databases">
        <title>Draft genome sequence of Bacteroides uniformis (ATCC 8492).</title>
        <authorList>
            <person name="Sudarsanam P."/>
            <person name="Ley R."/>
            <person name="Guruge J."/>
            <person name="Turnbaugh P.J."/>
            <person name="Mahowald M."/>
            <person name="Liep D."/>
            <person name="Gordon J."/>
        </authorList>
    </citation>
    <scope>NUCLEOTIDE SEQUENCE</scope>
    <source>
        <strain evidence="1">ATCC 8492</strain>
    </source>
</reference>
<name>A0ABC9N4V5_BACUC</name>
<evidence type="ECO:0000313" key="1">
    <source>
        <dbReference type="EMBL" id="EDO51726.1"/>
    </source>
</evidence>
<keyword evidence="2" id="KW-1185">Reference proteome</keyword>
<gene>
    <name evidence="1" type="ORF">BACUNI_04274</name>
</gene>
<organism evidence="1 2">
    <name type="scientific">Bacteroides uniformis (strain ATCC 8492 / DSM 6597 / CCUG 4942 / CIP 103695 / JCM 5828 / KCTC 5204 / NCTC 13054 / VPI 0061)</name>
    <dbReference type="NCBI Taxonomy" id="411479"/>
    <lineage>
        <taxon>Bacteria</taxon>
        <taxon>Pseudomonadati</taxon>
        <taxon>Bacteroidota</taxon>
        <taxon>Bacteroidia</taxon>
        <taxon>Bacteroidales</taxon>
        <taxon>Bacteroidaceae</taxon>
        <taxon>Bacteroides</taxon>
    </lineage>
</organism>
<accession>A0ABC9N4V5</accession>
<dbReference type="Proteomes" id="UP000004110">
    <property type="component" value="Unassembled WGS sequence"/>
</dbReference>
<dbReference type="AlphaFoldDB" id="A0ABC9N4V5"/>